<protein>
    <recommendedName>
        <fullName evidence="9">Pyruvate dehydrogenase (Quinone)</fullName>
    </recommendedName>
</protein>
<dbReference type="Gene3D" id="3.40.50.1220">
    <property type="entry name" value="TPP-binding domain"/>
    <property type="match status" value="1"/>
</dbReference>
<accession>A0A5M6DPA3</accession>
<comment type="caution">
    <text evidence="7">The sequence shown here is derived from an EMBL/GenBank/DDBJ whole genome shotgun (WGS) entry which is preliminary data.</text>
</comment>
<proteinExistence type="inferred from homology"/>
<dbReference type="GO" id="GO:0019752">
    <property type="term" value="P:carboxylic acid metabolic process"/>
    <property type="evidence" value="ECO:0007669"/>
    <property type="project" value="UniProtKB-ARBA"/>
</dbReference>
<dbReference type="SUPFAM" id="SSF52467">
    <property type="entry name" value="DHS-like NAD/FAD-binding domain"/>
    <property type="match status" value="1"/>
</dbReference>
<dbReference type="GO" id="GO:0000287">
    <property type="term" value="F:magnesium ion binding"/>
    <property type="evidence" value="ECO:0007669"/>
    <property type="project" value="InterPro"/>
</dbReference>
<evidence type="ECO:0000313" key="8">
    <source>
        <dbReference type="Proteomes" id="UP000324479"/>
    </source>
</evidence>
<evidence type="ECO:0000256" key="1">
    <source>
        <dbReference type="ARBA" id="ARBA00007812"/>
    </source>
</evidence>
<dbReference type="PANTHER" id="PTHR42981">
    <property type="entry name" value="PYRUVATE DEHYDROGENASE [UBIQUINONE]"/>
    <property type="match status" value="1"/>
</dbReference>
<dbReference type="InterPro" id="IPR011766">
    <property type="entry name" value="TPP_enzyme_TPP-bd"/>
</dbReference>
<dbReference type="InterPro" id="IPR000399">
    <property type="entry name" value="TPP-bd_CS"/>
</dbReference>
<dbReference type="PROSITE" id="PS00187">
    <property type="entry name" value="TPP_ENZYMES"/>
    <property type="match status" value="1"/>
</dbReference>
<feature type="domain" description="Thiamine pyrophosphate enzyme central" evidence="4">
    <location>
        <begin position="191"/>
        <end position="319"/>
    </location>
</feature>
<dbReference type="InterPro" id="IPR047210">
    <property type="entry name" value="TPP_PYR_POXB-like"/>
</dbReference>
<dbReference type="CDD" id="cd02014">
    <property type="entry name" value="TPP_POX"/>
    <property type="match status" value="1"/>
</dbReference>
<keyword evidence="8" id="KW-1185">Reference proteome</keyword>
<dbReference type="RefSeq" id="WP_150074463.1">
    <property type="nucleotide sequence ID" value="NZ_VWOX01000001.1"/>
</dbReference>
<evidence type="ECO:0000256" key="3">
    <source>
        <dbReference type="RuleBase" id="RU362132"/>
    </source>
</evidence>
<dbReference type="Pfam" id="PF02775">
    <property type="entry name" value="TPP_enzyme_C"/>
    <property type="match status" value="1"/>
</dbReference>
<feature type="domain" description="Thiamine pyrophosphate enzyme TPP-binding" evidence="5">
    <location>
        <begin position="381"/>
        <end position="528"/>
    </location>
</feature>
<dbReference type="InterPro" id="IPR029061">
    <property type="entry name" value="THDP-binding"/>
</dbReference>
<dbReference type="InterPro" id="IPR029035">
    <property type="entry name" value="DHS-like_NAD/FAD-binding_dom"/>
</dbReference>
<dbReference type="CDD" id="cd07039">
    <property type="entry name" value="TPP_PYR_POX"/>
    <property type="match status" value="1"/>
</dbReference>
<dbReference type="Proteomes" id="UP000324479">
    <property type="component" value="Unassembled WGS sequence"/>
</dbReference>
<comment type="similarity">
    <text evidence="1 3">Belongs to the TPP enzyme family.</text>
</comment>
<dbReference type="GO" id="GO:0003824">
    <property type="term" value="F:catalytic activity"/>
    <property type="evidence" value="ECO:0007669"/>
    <property type="project" value="InterPro"/>
</dbReference>
<reference evidence="7 8" key="1">
    <citation type="submission" date="2019-08" db="EMBL/GenBank/DDBJ databases">
        <authorList>
            <person name="Dhanesh K."/>
            <person name="Kumar G."/>
            <person name="Sasikala C."/>
            <person name="Venkata Ramana C."/>
        </authorList>
    </citation>
    <scope>NUCLEOTIDE SEQUENCE [LARGE SCALE GENOMIC DNA]</scope>
    <source>
        <strain evidence="7 8">JC645</strain>
    </source>
</reference>
<dbReference type="InterPro" id="IPR047212">
    <property type="entry name" value="TPP_POXB-like"/>
</dbReference>
<dbReference type="InterPro" id="IPR047211">
    <property type="entry name" value="POXB-like"/>
</dbReference>
<evidence type="ECO:0008006" key="9">
    <source>
        <dbReference type="Google" id="ProtNLM"/>
    </source>
</evidence>
<feature type="domain" description="Thiamine pyrophosphate enzyme N-terminal TPP-binding" evidence="6">
    <location>
        <begin position="4"/>
        <end position="117"/>
    </location>
</feature>
<evidence type="ECO:0000259" key="6">
    <source>
        <dbReference type="Pfam" id="PF02776"/>
    </source>
</evidence>
<organism evidence="7 8">
    <name type="scientific">Roseiconus nitratireducens</name>
    <dbReference type="NCBI Taxonomy" id="2605748"/>
    <lineage>
        <taxon>Bacteria</taxon>
        <taxon>Pseudomonadati</taxon>
        <taxon>Planctomycetota</taxon>
        <taxon>Planctomycetia</taxon>
        <taxon>Pirellulales</taxon>
        <taxon>Pirellulaceae</taxon>
        <taxon>Roseiconus</taxon>
    </lineage>
</organism>
<dbReference type="SUPFAM" id="SSF52518">
    <property type="entry name" value="Thiamin diphosphate-binding fold (THDP-binding)"/>
    <property type="match status" value="2"/>
</dbReference>
<sequence>MSKTVSEQLLEILVEAGVSQVFGVIGDALNAFAQAIHRHEAVEWIGVRHEGNGSYAAFAQAELSGELAVCAGTVGPGALHLINGLYNAKRERCPVIAVTGQVPLAQIGTNFHQEVDLEKTYADVCAYQAIIRSAEEAPRLILRAIKIALSERTVCRIELPADIAEAPAAGDQFIHPIIPSQARLVPSDDQVQAFADLVSDHEKITILGGAGCRECREQVLTLANKLKAPITHSLRACDIFDHDCPHVAGLTGLIGNPSGYHAVMNCDLLIMLGTDFPYTQFLPQGTKTIQVDTRFPNIGNRIAVNLGIHADVGQTLDRLLPLIKPRSSNRFHEKICENFASWRQAMADAGSPSRDHEPLHPQIFASMIDKHASDDAIFVVDTGTATVWASRHISFHSGRRMIGSFNHGSMAVGLPAALGAQLRYPDREVWAVVGDGAFTMAMQDWLTVANRKLPIKMLVLHNNSLAFVKLEMEVAGIVPESDVLGVDVPDLSQYSRWCGADGIRVQHARDVEAAIVQAKNSDRPFLIDAVVSQGELMMPPSIGIGQATGMAESKIKQTMMALSGDKEQWNNVKEEIATYFDSSD</sequence>
<dbReference type="InterPro" id="IPR012000">
    <property type="entry name" value="Thiamin_PyroP_enz_cen_dom"/>
</dbReference>
<evidence type="ECO:0000259" key="5">
    <source>
        <dbReference type="Pfam" id="PF02775"/>
    </source>
</evidence>
<name>A0A5M6DPA3_9BACT</name>
<evidence type="ECO:0000259" key="4">
    <source>
        <dbReference type="Pfam" id="PF00205"/>
    </source>
</evidence>
<dbReference type="InterPro" id="IPR012001">
    <property type="entry name" value="Thiamin_PyroP_enz_TPP-bd_dom"/>
</dbReference>
<evidence type="ECO:0000256" key="2">
    <source>
        <dbReference type="ARBA" id="ARBA00023052"/>
    </source>
</evidence>
<dbReference type="Pfam" id="PF02776">
    <property type="entry name" value="TPP_enzyme_N"/>
    <property type="match status" value="1"/>
</dbReference>
<dbReference type="PANTHER" id="PTHR42981:SF2">
    <property type="entry name" value="PYRUVATE DEHYDROGENASE [UBIQUINONE]"/>
    <property type="match status" value="1"/>
</dbReference>
<keyword evidence="2 3" id="KW-0786">Thiamine pyrophosphate</keyword>
<dbReference type="EMBL" id="VWOX01000001">
    <property type="protein sequence ID" value="KAA5547275.1"/>
    <property type="molecule type" value="Genomic_DNA"/>
</dbReference>
<evidence type="ECO:0000313" key="7">
    <source>
        <dbReference type="EMBL" id="KAA5547275.1"/>
    </source>
</evidence>
<dbReference type="Pfam" id="PF00205">
    <property type="entry name" value="TPP_enzyme_M"/>
    <property type="match status" value="1"/>
</dbReference>
<dbReference type="GO" id="GO:0030976">
    <property type="term" value="F:thiamine pyrophosphate binding"/>
    <property type="evidence" value="ECO:0007669"/>
    <property type="project" value="InterPro"/>
</dbReference>
<gene>
    <name evidence="7" type="ORF">FYK55_02440</name>
</gene>
<dbReference type="AlphaFoldDB" id="A0A5M6DPA3"/>
<dbReference type="Gene3D" id="3.40.50.970">
    <property type="match status" value="2"/>
</dbReference>